<dbReference type="AlphaFoldDB" id="A0A1H9XWL7"/>
<keyword evidence="1" id="KW-0812">Transmembrane</keyword>
<keyword evidence="1" id="KW-0472">Membrane</keyword>
<proteinExistence type="predicted"/>
<dbReference type="EMBL" id="FOFT01000020">
    <property type="protein sequence ID" value="SES50469.1"/>
    <property type="molecule type" value="Genomic_DNA"/>
</dbReference>
<evidence type="ECO:0000313" key="3">
    <source>
        <dbReference type="Proteomes" id="UP000199028"/>
    </source>
</evidence>
<gene>
    <name evidence="2" type="ORF">SAMN05216195_120100</name>
</gene>
<organism evidence="2 3">
    <name type="scientific">Lentzea flaviverrucosa</name>
    <dbReference type="NCBI Taxonomy" id="200379"/>
    <lineage>
        <taxon>Bacteria</taxon>
        <taxon>Bacillati</taxon>
        <taxon>Actinomycetota</taxon>
        <taxon>Actinomycetes</taxon>
        <taxon>Pseudonocardiales</taxon>
        <taxon>Pseudonocardiaceae</taxon>
        <taxon>Lentzea</taxon>
    </lineage>
</organism>
<reference evidence="3" key="1">
    <citation type="submission" date="2016-10" db="EMBL/GenBank/DDBJ databases">
        <authorList>
            <person name="Varghese N."/>
            <person name="Submissions S."/>
        </authorList>
    </citation>
    <scope>NUCLEOTIDE SEQUENCE [LARGE SCALE GENOMIC DNA]</scope>
    <source>
        <strain evidence="3">CGMCC 4.578</strain>
    </source>
</reference>
<feature type="transmembrane region" description="Helical" evidence="1">
    <location>
        <begin position="89"/>
        <end position="113"/>
    </location>
</feature>
<accession>A0A1H9XWL7</accession>
<feature type="transmembrane region" description="Helical" evidence="1">
    <location>
        <begin position="60"/>
        <end position="77"/>
    </location>
</feature>
<sequence>MPCSARRRPWCCAVSIAPEQLQLDRRHRADSGIIGVLMSLGTAQWLVLRNHLPHAQRWIWANAFAWGAGLLVFTAVTTPLWQPGQPPEVIALIGALGGLLTAATMAAVTGAALTRLVRDRGAQERPWGVPAKAVRS</sequence>
<keyword evidence="3" id="KW-1185">Reference proteome</keyword>
<protein>
    <submittedName>
        <fullName evidence="2">Uncharacterized protein</fullName>
    </submittedName>
</protein>
<keyword evidence="1" id="KW-1133">Transmembrane helix</keyword>
<dbReference type="Proteomes" id="UP000199028">
    <property type="component" value="Unassembled WGS sequence"/>
</dbReference>
<evidence type="ECO:0000256" key="1">
    <source>
        <dbReference type="SAM" id="Phobius"/>
    </source>
</evidence>
<name>A0A1H9XWL7_9PSEU</name>
<evidence type="ECO:0000313" key="2">
    <source>
        <dbReference type="EMBL" id="SES50469.1"/>
    </source>
</evidence>